<sequence length="33" mass="3628">MVNSRARDKEEPDGHETGTHGVDYARLVGQCAQ</sequence>
<gene>
    <name evidence="2" type="ORF">HFQ381_LOCUS32207</name>
</gene>
<protein>
    <submittedName>
        <fullName evidence="2">Uncharacterized protein</fullName>
    </submittedName>
</protein>
<evidence type="ECO:0000313" key="2">
    <source>
        <dbReference type="EMBL" id="CAF4574729.1"/>
    </source>
</evidence>
<dbReference type="EMBL" id="CAJOBO010007527">
    <property type="protein sequence ID" value="CAF4574729.1"/>
    <property type="molecule type" value="Genomic_DNA"/>
</dbReference>
<proteinExistence type="predicted"/>
<comment type="caution">
    <text evidence="2">The sequence shown here is derived from an EMBL/GenBank/DDBJ whole genome shotgun (WGS) entry which is preliminary data.</text>
</comment>
<feature type="compositionally biased region" description="Basic and acidic residues" evidence="1">
    <location>
        <begin position="1"/>
        <end position="18"/>
    </location>
</feature>
<accession>A0A821A2V7</accession>
<name>A0A821A2V7_9BILA</name>
<evidence type="ECO:0000256" key="1">
    <source>
        <dbReference type="SAM" id="MobiDB-lite"/>
    </source>
</evidence>
<feature type="non-terminal residue" evidence="2">
    <location>
        <position position="33"/>
    </location>
</feature>
<reference evidence="2" key="1">
    <citation type="submission" date="2021-02" db="EMBL/GenBank/DDBJ databases">
        <authorList>
            <person name="Nowell W R."/>
        </authorList>
    </citation>
    <scope>NUCLEOTIDE SEQUENCE</scope>
</reference>
<evidence type="ECO:0000313" key="3">
    <source>
        <dbReference type="Proteomes" id="UP000663851"/>
    </source>
</evidence>
<dbReference type="AlphaFoldDB" id="A0A821A2V7"/>
<dbReference type="Proteomes" id="UP000663851">
    <property type="component" value="Unassembled WGS sequence"/>
</dbReference>
<feature type="region of interest" description="Disordered" evidence="1">
    <location>
        <begin position="1"/>
        <end position="33"/>
    </location>
</feature>
<organism evidence="2 3">
    <name type="scientific">Rotaria socialis</name>
    <dbReference type="NCBI Taxonomy" id="392032"/>
    <lineage>
        <taxon>Eukaryota</taxon>
        <taxon>Metazoa</taxon>
        <taxon>Spiralia</taxon>
        <taxon>Gnathifera</taxon>
        <taxon>Rotifera</taxon>
        <taxon>Eurotatoria</taxon>
        <taxon>Bdelloidea</taxon>
        <taxon>Philodinida</taxon>
        <taxon>Philodinidae</taxon>
        <taxon>Rotaria</taxon>
    </lineage>
</organism>